<sequence length="219" mass="24024">MNTMTNHIAASDASVSVAGFPHLIACKYCDAVYQRADLAEGGRALCSRCGGVLYRESARAYYRLLPLAMTALILFSISNICPVVEIDLMGIRTQTTLWGAVAALYADHMALVAVLVCATTILFPLAEMLMILYLLALMRRKRVPPGFERIVRIIQLGRPWGMIEIYLLGVVVTLAKLSSMAEIMPGVGLWSFGLLVVVLAAMLSFDPRDLRQYLAKAPQ</sequence>
<feature type="transmembrane region" description="Helical" evidence="1">
    <location>
        <begin position="64"/>
        <end position="89"/>
    </location>
</feature>
<dbReference type="Pfam" id="PF04403">
    <property type="entry name" value="PqiA"/>
    <property type="match status" value="1"/>
</dbReference>
<protein>
    <submittedName>
        <fullName evidence="2">Paraquat-inducible protein A</fullName>
    </submittedName>
</protein>
<reference evidence="3" key="1">
    <citation type="journal article" date="2014" name="Soil Biol. Biochem.">
        <title>Structure and function of bacterial communities in ageing soils: Insights from the Mendocino ecological staircase.</title>
        <authorList>
            <person name="Uroz S."/>
            <person name="Tech J.J."/>
            <person name="Sawaya N.A."/>
            <person name="Frey-Klett P."/>
            <person name="Leveau J.H.J."/>
        </authorList>
    </citation>
    <scope>NUCLEOTIDE SEQUENCE [LARGE SCALE GENOMIC DNA]</scope>
    <source>
        <strain evidence="3">Cal35</strain>
    </source>
</reference>
<dbReference type="Proteomes" id="UP000030302">
    <property type="component" value="Chromosome"/>
</dbReference>
<proteinExistence type="predicted"/>
<keyword evidence="3" id="KW-1185">Reference proteome</keyword>
<accession>A0A0A1FDS3</accession>
<feature type="transmembrane region" description="Helical" evidence="1">
    <location>
        <begin position="109"/>
        <end position="135"/>
    </location>
</feature>
<name>A0A0A1FDS3_9BURK</name>
<evidence type="ECO:0000256" key="1">
    <source>
        <dbReference type="SAM" id="Phobius"/>
    </source>
</evidence>
<dbReference type="KEGG" id="care:LT85_3740"/>
<keyword evidence="1" id="KW-1133">Transmembrane helix</keyword>
<dbReference type="EMBL" id="CP009962">
    <property type="protein sequence ID" value="AIY42898.1"/>
    <property type="molecule type" value="Genomic_DNA"/>
</dbReference>
<organism evidence="2 3">
    <name type="scientific">Collimonas arenae</name>
    <dbReference type="NCBI Taxonomy" id="279058"/>
    <lineage>
        <taxon>Bacteria</taxon>
        <taxon>Pseudomonadati</taxon>
        <taxon>Pseudomonadota</taxon>
        <taxon>Betaproteobacteria</taxon>
        <taxon>Burkholderiales</taxon>
        <taxon>Oxalobacteraceae</taxon>
        <taxon>Collimonas</taxon>
    </lineage>
</organism>
<keyword evidence="1" id="KW-0472">Membrane</keyword>
<dbReference type="InterPro" id="IPR007498">
    <property type="entry name" value="PqiA-like"/>
</dbReference>
<feature type="transmembrane region" description="Helical" evidence="1">
    <location>
        <begin position="187"/>
        <end position="205"/>
    </location>
</feature>
<evidence type="ECO:0000313" key="3">
    <source>
        <dbReference type="Proteomes" id="UP000030302"/>
    </source>
</evidence>
<dbReference type="STRING" id="279058.LT85_3740"/>
<dbReference type="AlphaFoldDB" id="A0A0A1FDS3"/>
<evidence type="ECO:0000313" key="2">
    <source>
        <dbReference type="EMBL" id="AIY42898.1"/>
    </source>
</evidence>
<gene>
    <name evidence="2" type="ORF">LT85_3740</name>
</gene>
<keyword evidence="1" id="KW-0812">Transmembrane</keyword>
<feature type="transmembrane region" description="Helical" evidence="1">
    <location>
        <begin position="156"/>
        <end position="175"/>
    </location>
</feature>
<dbReference type="HOGENOM" id="CLU_041903_1_1_4"/>